<comment type="caution">
    <text evidence="9">The sequence shown here is derived from an EMBL/GenBank/DDBJ whole genome shotgun (WGS) entry which is preliminary data.</text>
</comment>
<feature type="domain" description="PAS" evidence="8">
    <location>
        <begin position="202"/>
        <end position="238"/>
    </location>
</feature>
<keyword evidence="2" id="KW-0067">ATP-binding</keyword>
<accession>A0ABP3L2X2</accession>
<evidence type="ECO:0000256" key="2">
    <source>
        <dbReference type="ARBA" id="ARBA00022840"/>
    </source>
</evidence>
<gene>
    <name evidence="9" type="primary">prpR_1</name>
    <name evidence="9" type="ORF">GCM10009097_04930</name>
</gene>
<dbReference type="SUPFAM" id="SSF46689">
    <property type="entry name" value="Homeodomain-like"/>
    <property type="match status" value="1"/>
</dbReference>
<evidence type="ECO:0000256" key="4">
    <source>
        <dbReference type="ARBA" id="ARBA00023125"/>
    </source>
</evidence>
<evidence type="ECO:0000256" key="6">
    <source>
        <dbReference type="SAM" id="MobiDB-lite"/>
    </source>
</evidence>
<organism evidence="9 10">
    <name type="scientific">Pigmentiphaga daeguensis</name>
    <dbReference type="NCBI Taxonomy" id="414049"/>
    <lineage>
        <taxon>Bacteria</taxon>
        <taxon>Pseudomonadati</taxon>
        <taxon>Pseudomonadota</taxon>
        <taxon>Betaproteobacteria</taxon>
        <taxon>Burkholderiales</taxon>
        <taxon>Alcaligenaceae</taxon>
        <taxon>Pigmentiphaga</taxon>
    </lineage>
</organism>
<dbReference type="SMART" id="SM00382">
    <property type="entry name" value="AAA"/>
    <property type="match status" value="1"/>
</dbReference>
<dbReference type="InterPro" id="IPR025662">
    <property type="entry name" value="Sigma_54_int_dom_ATP-bd_1"/>
</dbReference>
<keyword evidence="3" id="KW-0805">Transcription regulation</keyword>
<dbReference type="InterPro" id="IPR012704">
    <property type="entry name" value="Sig_transdc_resp-reg_PrpR"/>
</dbReference>
<dbReference type="InterPro" id="IPR025943">
    <property type="entry name" value="Sigma_54_int_dom_ATP-bd_2"/>
</dbReference>
<dbReference type="PRINTS" id="PR01590">
    <property type="entry name" value="HTHFIS"/>
</dbReference>
<evidence type="ECO:0000259" key="8">
    <source>
        <dbReference type="PROSITE" id="PS50112"/>
    </source>
</evidence>
<dbReference type="PROSITE" id="PS50112">
    <property type="entry name" value="PAS"/>
    <property type="match status" value="1"/>
</dbReference>
<name>A0ABP3L2X2_9BURK</name>
<dbReference type="PANTHER" id="PTHR32071:SF81">
    <property type="entry name" value="PROPIONATE CATABOLISM OPERON REGULATORY PROTEIN"/>
    <property type="match status" value="1"/>
</dbReference>
<dbReference type="CDD" id="cd00009">
    <property type="entry name" value="AAA"/>
    <property type="match status" value="1"/>
</dbReference>
<dbReference type="InterPro" id="IPR002078">
    <property type="entry name" value="Sigma_54_int"/>
</dbReference>
<evidence type="ECO:0000259" key="7">
    <source>
        <dbReference type="PROSITE" id="PS50045"/>
    </source>
</evidence>
<keyword evidence="10" id="KW-1185">Reference proteome</keyword>
<dbReference type="Pfam" id="PF13188">
    <property type="entry name" value="PAS_8"/>
    <property type="match status" value="1"/>
</dbReference>
<dbReference type="Proteomes" id="UP001501706">
    <property type="component" value="Unassembled WGS sequence"/>
</dbReference>
<dbReference type="InterPro" id="IPR027417">
    <property type="entry name" value="P-loop_NTPase"/>
</dbReference>
<reference evidence="10" key="1">
    <citation type="journal article" date="2019" name="Int. J. Syst. Evol. Microbiol.">
        <title>The Global Catalogue of Microorganisms (GCM) 10K type strain sequencing project: providing services to taxonomists for standard genome sequencing and annotation.</title>
        <authorList>
            <consortium name="The Broad Institute Genomics Platform"/>
            <consortium name="The Broad Institute Genome Sequencing Center for Infectious Disease"/>
            <person name="Wu L."/>
            <person name="Ma J."/>
        </authorList>
    </citation>
    <scope>NUCLEOTIDE SEQUENCE [LARGE SCALE GENOMIC DNA]</scope>
    <source>
        <strain evidence="10">JCM 14330</strain>
    </source>
</reference>
<dbReference type="PROSITE" id="PS50045">
    <property type="entry name" value="SIGMA54_INTERACT_4"/>
    <property type="match status" value="1"/>
</dbReference>
<dbReference type="InterPro" id="IPR003593">
    <property type="entry name" value="AAA+_ATPase"/>
</dbReference>
<sequence length="664" mass="72627">MPPLSSPPSGLPRLCFVSYRHIRELAMPVVAEYAQRARIEVVDATFGDALAVAQDRVERGMADAFVSAGSNAATLRAGLQAPVATIHLGGFDLLQALIRARRVADRVGVVMYGQTIPELDDVKDLLNIGISQHAYRTPDDARRRFETLRKEGYEVIVGSSLVVELAEQAGLRGLLAYSLASIRKGFDDALELARVARLEAGRYEQLHSVLHNLQEAVVAVDREDRIIAINPPMRQLLGKPDALLRRQTLGDLEPALSLRATLASGRQERAIALRFGQRDWVVDRTLIREHGDIVGAALTLHDASAIQAADASLRILQRRQQHTARHTFASLAGRSQAMRTAVATAHRYARTDLGVLITGESGVGKELFAQAIHNESRRAGRPFVAVNCASFPESLLESELFGYEEGAFTGSRRGGKCGLFEAAHTGTLFLDEIGDMPMPLQTRLLRVLQEREIMRLGATAPLPIDVRVIAATHQPLESLIEQGRFRRDLYYRLNILRLALPALRERRDDIPALILPMADRCLKRLGSSLDAATALGPWMDALRSYHWPGNVRELENLAERIAVTLAQYADARDIPLDALVHDCPELFNAGGAGPAAGRPLEQRVRAALAQAGGRRAEAARLLGVSRSTLWRWLAELDPGAAQAHPHHGFLQGQAGRGAAINGNE</sequence>
<dbReference type="SUPFAM" id="SSF52540">
    <property type="entry name" value="P-loop containing nucleoside triphosphate hydrolases"/>
    <property type="match status" value="1"/>
</dbReference>
<keyword evidence="4" id="KW-0238">DNA-binding</keyword>
<dbReference type="PROSITE" id="PS00675">
    <property type="entry name" value="SIGMA54_INTERACT_1"/>
    <property type="match status" value="1"/>
</dbReference>
<dbReference type="PROSITE" id="PS00676">
    <property type="entry name" value="SIGMA54_INTERACT_2"/>
    <property type="match status" value="1"/>
</dbReference>
<proteinExistence type="predicted"/>
<dbReference type="InterPro" id="IPR035965">
    <property type="entry name" value="PAS-like_dom_sf"/>
</dbReference>
<dbReference type="RefSeq" id="WP_087840292.1">
    <property type="nucleotide sequence ID" value="NZ_BAAAEN010000001.1"/>
</dbReference>
<evidence type="ECO:0000313" key="10">
    <source>
        <dbReference type="Proteomes" id="UP001501706"/>
    </source>
</evidence>
<dbReference type="SUPFAM" id="SSF159800">
    <property type="entry name" value="PrpR receptor domain-like"/>
    <property type="match status" value="1"/>
</dbReference>
<feature type="region of interest" description="Disordered" evidence="6">
    <location>
        <begin position="644"/>
        <end position="664"/>
    </location>
</feature>
<dbReference type="SMART" id="SM00091">
    <property type="entry name" value="PAS"/>
    <property type="match status" value="1"/>
</dbReference>
<dbReference type="NCBIfam" id="TIGR02329">
    <property type="entry name" value="propionate_PrpR"/>
    <property type="match status" value="1"/>
</dbReference>
<dbReference type="EMBL" id="BAAAEN010000001">
    <property type="protein sequence ID" value="GAA0492227.1"/>
    <property type="molecule type" value="Genomic_DNA"/>
</dbReference>
<dbReference type="Pfam" id="PF00158">
    <property type="entry name" value="Sigma54_activat"/>
    <property type="match status" value="1"/>
</dbReference>
<dbReference type="InterPro" id="IPR009057">
    <property type="entry name" value="Homeodomain-like_sf"/>
</dbReference>
<dbReference type="InterPro" id="IPR058031">
    <property type="entry name" value="AAA_lid_NorR"/>
</dbReference>
<dbReference type="Gene3D" id="3.40.50.10660">
    <property type="entry name" value="PrpR receptor domain-like"/>
    <property type="match status" value="1"/>
</dbReference>
<dbReference type="PROSITE" id="PS00688">
    <property type="entry name" value="SIGMA54_INTERACT_3"/>
    <property type="match status" value="1"/>
</dbReference>
<dbReference type="InterPro" id="IPR000014">
    <property type="entry name" value="PAS"/>
</dbReference>
<dbReference type="InterPro" id="IPR025944">
    <property type="entry name" value="Sigma_54_int_dom_CS"/>
</dbReference>
<dbReference type="Pfam" id="PF02954">
    <property type="entry name" value="HTH_8"/>
    <property type="match status" value="1"/>
</dbReference>
<evidence type="ECO:0000256" key="1">
    <source>
        <dbReference type="ARBA" id="ARBA00022741"/>
    </source>
</evidence>
<dbReference type="Pfam" id="PF25601">
    <property type="entry name" value="AAA_lid_14"/>
    <property type="match status" value="1"/>
</dbReference>
<feature type="domain" description="Sigma-54 factor interaction" evidence="7">
    <location>
        <begin position="331"/>
        <end position="563"/>
    </location>
</feature>
<evidence type="ECO:0000256" key="3">
    <source>
        <dbReference type="ARBA" id="ARBA00023015"/>
    </source>
</evidence>
<evidence type="ECO:0000256" key="5">
    <source>
        <dbReference type="ARBA" id="ARBA00023163"/>
    </source>
</evidence>
<keyword evidence="5" id="KW-0804">Transcription</keyword>
<evidence type="ECO:0000313" key="9">
    <source>
        <dbReference type="EMBL" id="GAA0492227.1"/>
    </source>
</evidence>
<dbReference type="PANTHER" id="PTHR32071">
    <property type="entry name" value="TRANSCRIPTIONAL REGULATORY PROTEIN"/>
    <property type="match status" value="1"/>
</dbReference>
<dbReference type="SUPFAM" id="SSF55785">
    <property type="entry name" value="PYP-like sensor domain (PAS domain)"/>
    <property type="match status" value="1"/>
</dbReference>
<dbReference type="Gene3D" id="1.10.8.60">
    <property type="match status" value="1"/>
</dbReference>
<dbReference type="InterPro" id="IPR002197">
    <property type="entry name" value="HTH_Fis"/>
</dbReference>
<dbReference type="Gene3D" id="3.40.50.300">
    <property type="entry name" value="P-loop containing nucleotide triphosphate hydrolases"/>
    <property type="match status" value="1"/>
</dbReference>
<dbReference type="Pfam" id="PF06506">
    <property type="entry name" value="PrpR_N"/>
    <property type="match status" value="1"/>
</dbReference>
<dbReference type="Gene3D" id="3.40.50.2300">
    <property type="match status" value="1"/>
</dbReference>
<dbReference type="InterPro" id="IPR010524">
    <property type="entry name" value="Sig_transdc_resp-reg_PrpR_N"/>
</dbReference>
<protein>
    <submittedName>
        <fullName evidence="9">Propionate catabolism operon regulatory protein PrpR</fullName>
    </submittedName>
</protein>
<dbReference type="Gene3D" id="3.30.450.20">
    <property type="entry name" value="PAS domain"/>
    <property type="match status" value="1"/>
</dbReference>
<dbReference type="Gene3D" id="1.10.10.60">
    <property type="entry name" value="Homeodomain-like"/>
    <property type="match status" value="1"/>
</dbReference>
<keyword evidence="1" id="KW-0547">Nucleotide-binding</keyword>